<comment type="catalytic activity">
    <reaction evidence="17 19">
        <text>alpha-ribazole + adenosylcob(III)inamide-GDP = adenosylcob(III)alamin + GMP + H(+)</text>
        <dbReference type="Rhea" id="RHEA:16049"/>
        <dbReference type="ChEBI" id="CHEBI:10329"/>
        <dbReference type="ChEBI" id="CHEBI:15378"/>
        <dbReference type="ChEBI" id="CHEBI:18408"/>
        <dbReference type="ChEBI" id="CHEBI:58115"/>
        <dbReference type="ChEBI" id="CHEBI:60487"/>
        <dbReference type="EC" id="2.7.8.26"/>
    </reaction>
</comment>
<evidence type="ECO:0000256" key="1">
    <source>
        <dbReference type="ARBA" id="ARBA00001946"/>
    </source>
</evidence>
<evidence type="ECO:0000256" key="6">
    <source>
        <dbReference type="ARBA" id="ARBA00015850"/>
    </source>
</evidence>
<organism evidence="20 21">
    <name type="scientific">Thermus aquaticus</name>
    <dbReference type="NCBI Taxonomy" id="271"/>
    <lineage>
        <taxon>Bacteria</taxon>
        <taxon>Thermotogati</taxon>
        <taxon>Deinococcota</taxon>
        <taxon>Deinococci</taxon>
        <taxon>Thermales</taxon>
        <taxon>Thermaceae</taxon>
        <taxon>Thermus</taxon>
    </lineage>
</organism>
<dbReference type="GO" id="GO:0005886">
    <property type="term" value="C:plasma membrane"/>
    <property type="evidence" value="ECO:0007669"/>
    <property type="project" value="UniProtKB-SubCell"/>
</dbReference>
<protein>
    <recommendedName>
        <fullName evidence="6 19">Adenosylcobinamide-GDP ribazoletransferase</fullName>
        <ecNumber evidence="5 19">2.7.8.26</ecNumber>
    </recommendedName>
    <alternativeName>
        <fullName evidence="16 19">Cobalamin synthase</fullName>
    </alternativeName>
    <alternativeName>
        <fullName evidence="15 19">Cobalamin-5'-phosphate synthase</fullName>
    </alternativeName>
</protein>
<dbReference type="GO" id="GO:0051073">
    <property type="term" value="F:adenosylcobinamide-GDP ribazoletransferase activity"/>
    <property type="evidence" value="ECO:0007669"/>
    <property type="project" value="UniProtKB-UniRule"/>
</dbReference>
<evidence type="ECO:0000313" key="20">
    <source>
        <dbReference type="EMBL" id="KOX90771.1"/>
    </source>
</evidence>
<evidence type="ECO:0000313" key="21">
    <source>
        <dbReference type="Proteomes" id="UP000037685"/>
    </source>
</evidence>
<reference evidence="20 21" key="1">
    <citation type="submission" date="2015-07" db="EMBL/GenBank/DDBJ databases">
        <authorList>
            <person name="Noorani M."/>
        </authorList>
    </citation>
    <scope>NUCLEOTIDE SEQUENCE [LARGE SCALE GENOMIC DNA]</scope>
    <source>
        <strain evidence="21">ATCC 25104 / DSM 625 / JCM 10724 / NBRC 103206 / NCIMB 11243 / YT-1</strain>
    </source>
</reference>
<evidence type="ECO:0000256" key="11">
    <source>
        <dbReference type="ARBA" id="ARBA00022842"/>
    </source>
</evidence>
<evidence type="ECO:0000256" key="15">
    <source>
        <dbReference type="ARBA" id="ARBA00032605"/>
    </source>
</evidence>
<feature type="transmembrane region" description="Helical" evidence="19">
    <location>
        <begin position="127"/>
        <end position="147"/>
    </location>
</feature>
<dbReference type="EMBL" id="LHCI01000106">
    <property type="protein sequence ID" value="KOX90771.1"/>
    <property type="molecule type" value="Genomic_DNA"/>
</dbReference>
<comment type="catalytic activity">
    <reaction evidence="18 19">
        <text>alpha-ribazole 5'-phosphate + adenosylcob(III)inamide-GDP = adenosylcob(III)alamin 5'-phosphate + GMP + H(+)</text>
        <dbReference type="Rhea" id="RHEA:23560"/>
        <dbReference type="ChEBI" id="CHEBI:15378"/>
        <dbReference type="ChEBI" id="CHEBI:57918"/>
        <dbReference type="ChEBI" id="CHEBI:58115"/>
        <dbReference type="ChEBI" id="CHEBI:60487"/>
        <dbReference type="ChEBI" id="CHEBI:60493"/>
        <dbReference type="EC" id="2.7.8.26"/>
    </reaction>
</comment>
<feature type="transmembrane region" description="Helical" evidence="19">
    <location>
        <begin position="58"/>
        <end position="77"/>
    </location>
</feature>
<dbReference type="Proteomes" id="UP000037685">
    <property type="component" value="Unassembled WGS sequence"/>
</dbReference>
<accession>A0A0M9AHJ1</accession>
<comment type="function">
    <text evidence="14 19">Joins adenosylcobinamide-GDP and alpha-ribazole to generate adenosylcobalamin (Ado-cobalamin). Also synthesizes adenosylcobalamin 5'-phosphate from adenosylcobinamide-GDP and alpha-ribazole 5'-phosphate.</text>
</comment>
<dbReference type="GO" id="GO:0009236">
    <property type="term" value="P:cobalamin biosynthetic process"/>
    <property type="evidence" value="ECO:0007669"/>
    <property type="project" value="UniProtKB-UniRule"/>
</dbReference>
<dbReference type="GO" id="GO:0008818">
    <property type="term" value="F:cobalamin 5'-phosphate synthase activity"/>
    <property type="evidence" value="ECO:0007669"/>
    <property type="project" value="UniProtKB-UniRule"/>
</dbReference>
<keyword evidence="9 19" id="KW-0808">Transferase</keyword>
<comment type="pathway">
    <text evidence="3 19">Cofactor biosynthesis; adenosylcobalamin biosynthesis; adenosylcobalamin from cob(II)yrinate a,c-diamide: step 7/7.</text>
</comment>
<feature type="transmembrane region" description="Helical" evidence="19">
    <location>
        <begin position="97"/>
        <end position="115"/>
    </location>
</feature>
<evidence type="ECO:0000256" key="16">
    <source>
        <dbReference type="ARBA" id="ARBA00032853"/>
    </source>
</evidence>
<dbReference type="HAMAP" id="MF_00719">
    <property type="entry name" value="CobS"/>
    <property type="match status" value="1"/>
</dbReference>
<evidence type="ECO:0000256" key="7">
    <source>
        <dbReference type="ARBA" id="ARBA00022475"/>
    </source>
</evidence>
<dbReference type="AlphaFoldDB" id="A0A0M9AHJ1"/>
<evidence type="ECO:0000256" key="5">
    <source>
        <dbReference type="ARBA" id="ARBA00013200"/>
    </source>
</evidence>
<proteinExistence type="inferred from homology"/>
<feature type="transmembrane region" description="Helical" evidence="19">
    <location>
        <begin position="31"/>
        <end position="51"/>
    </location>
</feature>
<dbReference type="PATRIC" id="fig|271.14.peg.2040"/>
<evidence type="ECO:0000256" key="10">
    <source>
        <dbReference type="ARBA" id="ARBA00022692"/>
    </source>
</evidence>
<name>A0A0M9AHJ1_THEAQ</name>
<feature type="transmembrane region" description="Helical" evidence="19">
    <location>
        <begin position="167"/>
        <end position="194"/>
    </location>
</feature>
<comment type="caution">
    <text evidence="20">The sequence shown here is derived from an EMBL/GenBank/DDBJ whole genome shotgun (WGS) entry which is preliminary data.</text>
</comment>
<keyword evidence="13 19" id="KW-0472">Membrane</keyword>
<gene>
    <name evidence="19 20" type="primary">cobS</name>
    <name evidence="20" type="ORF">BVI061214_01965</name>
</gene>
<evidence type="ECO:0000256" key="13">
    <source>
        <dbReference type="ARBA" id="ARBA00023136"/>
    </source>
</evidence>
<evidence type="ECO:0000256" key="8">
    <source>
        <dbReference type="ARBA" id="ARBA00022573"/>
    </source>
</evidence>
<dbReference type="EC" id="2.7.8.26" evidence="5 19"/>
<dbReference type="RefSeq" id="WP_053768261.1">
    <property type="nucleotide sequence ID" value="NZ_LHCI01000106.1"/>
</dbReference>
<dbReference type="PANTHER" id="PTHR34148">
    <property type="entry name" value="ADENOSYLCOBINAMIDE-GDP RIBAZOLETRANSFERASE"/>
    <property type="match status" value="1"/>
</dbReference>
<keyword evidence="11 19" id="KW-0460">Magnesium</keyword>
<keyword evidence="12 19" id="KW-1133">Transmembrane helix</keyword>
<evidence type="ECO:0000256" key="17">
    <source>
        <dbReference type="ARBA" id="ARBA00048623"/>
    </source>
</evidence>
<evidence type="ECO:0000256" key="14">
    <source>
        <dbReference type="ARBA" id="ARBA00025228"/>
    </source>
</evidence>
<evidence type="ECO:0000256" key="12">
    <source>
        <dbReference type="ARBA" id="ARBA00022989"/>
    </source>
</evidence>
<dbReference type="PANTHER" id="PTHR34148:SF1">
    <property type="entry name" value="ADENOSYLCOBINAMIDE-GDP RIBAZOLETRANSFERASE"/>
    <property type="match status" value="1"/>
</dbReference>
<dbReference type="Pfam" id="PF02654">
    <property type="entry name" value="CobS"/>
    <property type="match status" value="1"/>
</dbReference>
<dbReference type="UniPathway" id="UPA00148">
    <property type="reaction ID" value="UER00238"/>
</dbReference>
<evidence type="ECO:0000256" key="19">
    <source>
        <dbReference type="HAMAP-Rule" id="MF_00719"/>
    </source>
</evidence>
<evidence type="ECO:0000256" key="18">
    <source>
        <dbReference type="ARBA" id="ARBA00049504"/>
    </source>
</evidence>
<sequence>MRPFLAALALLTALPVRGVFSQEEMRRGVGFFPLVGYLLGGVLALASLLPLPPGLEGALLLALWLGLTGFLHLDGLLDSADALLGAKPRERRLAILKDPHLGAFAFGVGGLYLLLKWQALAPPPPPLFLLLLPGFARFLVLPFLNLYPLAREGMAALVRGGPLLPALILALPLPLLFPLPTFLAVLAAFAVARLALSRLGGLTGDVLGAMIALAELGGLLGYALWKALGG</sequence>
<evidence type="ECO:0000256" key="3">
    <source>
        <dbReference type="ARBA" id="ARBA00004663"/>
    </source>
</evidence>
<keyword evidence="10 19" id="KW-0812">Transmembrane</keyword>
<feature type="transmembrane region" description="Helical" evidence="19">
    <location>
        <begin position="206"/>
        <end position="225"/>
    </location>
</feature>
<keyword evidence="8 19" id="KW-0169">Cobalamin biosynthesis</keyword>
<evidence type="ECO:0000256" key="2">
    <source>
        <dbReference type="ARBA" id="ARBA00004651"/>
    </source>
</evidence>
<comment type="subcellular location">
    <subcellularLocation>
        <location evidence="2 19">Cell membrane</location>
        <topology evidence="2 19">Multi-pass membrane protein</topology>
    </subcellularLocation>
</comment>
<dbReference type="InterPro" id="IPR003805">
    <property type="entry name" value="CobS"/>
</dbReference>
<evidence type="ECO:0000256" key="9">
    <source>
        <dbReference type="ARBA" id="ARBA00022679"/>
    </source>
</evidence>
<comment type="similarity">
    <text evidence="4 19">Belongs to the CobS family.</text>
</comment>
<comment type="cofactor">
    <cofactor evidence="1 19">
        <name>Mg(2+)</name>
        <dbReference type="ChEBI" id="CHEBI:18420"/>
    </cofactor>
</comment>
<evidence type="ECO:0000256" key="4">
    <source>
        <dbReference type="ARBA" id="ARBA00010561"/>
    </source>
</evidence>
<keyword evidence="7 19" id="KW-1003">Cell membrane</keyword>